<proteinExistence type="inferred from homology"/>
<evidence type="ECO:0000256" key="6">
    <source>
        <dbReference type="ARBA" id="ARBA00030642"/>
    </source>
</evidence>
<dbReference type="SUPFAM" id="SSF54534">
    <property type="entry name" value="FKBP-like"/>
    <property type="match status" value="1"/>
</dbReference>
<organism evidence="11 12">
    <name type="scientific">Pelagibacterium lacus</name>
    <dbReference type="NCBI Taxonomy" id="2282655"/>
    <lineage>
        <taxon>Bacteria</taxon>
        <taxon>Pseudomonadati</taxon>
        <taxon>Pseudomonadota</taxon>
        <taxon>Alphaproteobacteria</taxon>
        <taxon>Hyphomicrobiales</taxon>
        <taxon>Devosiaceae</taxon>
        <taxon>Pelagibacterium</taxon>
    </lineage>
</organism>
<evidence type="ECO:0000256" key="2">
    <source>
        <dbReference type="ARBA" id="ARBA00007656"/>
    </source>
</evidence>
<dbReference type="InterPro" id="IPR000297">
    <property type="entry name" value="PPIase_PpiC"/>
</dbReference>
<evidence type="ECO:0000256" key="3">
    <source>
        <dbReference type="ARBA" id="ARBA00013194"/>
    </source>
</evidence>
<dbReference type="AlphaFoldDB" id="A0A369W3C3"/>
<feature type="chain" id="PRO_5017050967" description="Parvulin-like PPIase" evidence="9">
    <location>
        <begin position="51"/>
        <end position="320"/>
    </location>
</feature>
<keyword evidence="12" id="KW-1185">Reference proteome</keyword>
<dbReference type="PANTHER" id="PTHR47245">
    <property type="entry name" value="PEPTIDYLPROLYL ISOMERASE"/>
    <property type="match status" value="1"/>
</dbReference>
<comment type="similarity">
    <text evidence="2">Belongs to the PpiC/parvulin rotamase family.</text>
</comment>
<accession>A0A369W3C3</accession>
<comment type="caution">
    <text evidence="11">The sequence shown here is derived from an EMBL/GenBank/DDBJ whole genome shotgun (WGS) entry which is preliminary data.</text>
</comment>
<comment type="catalytic activity">
    <reaction evidence="1">
        <text>[protein]-peptidylproline (omega=180) = [protein]-peptidylproline (omega=0)</text>
        <dbReference type="Rhea" id="RHEA:16237"/>
        <dbReference type="Rhea" id="RHEA-COMP:10747"/>
        <dbReference type="Rhea" id="RHEA-COMP:10748"/>
        <dbReference type="ChEBI" id="CHEBI:83833"/>
        <dbReference type="ChEBI" id="CHEBI:83834"/>
        <dbReference type="EC" id="5.2.1.8"/>
    </reaction>
</comment>
<keyword evidence="9" id="KW-0732">Signal</keyword>
<dbReference type="InterPro" id="IPR046357">
    <property type="entry name" value="PPIase_dom_sf"/>
</dbReference>
<evidence type="ECO:0000256" key="5">
    <source>
        <dbReference type="ARBA" id="ARBA00023110"/>
    </source>
</evidence>
<dbReference type="PANTHER" id="PTHR47245:SF2">
    <property type="entry name" value="PEPTIDYL-PROLYL CIS-TRANS ISOMERASE HP_0175-RELATED"/>
    <property type="match status" value="1"/>
</dbReference>
<dbReference type="InterPro" id="IPR027304">
    <property type="entry name" value="Trigger_fact/SurA_dom_sf"/>
</dbReference>
<evidence type="ECO:0000256" key="4">
    <source>
        <dbReference type="ARBA" id="ARBA00018370"/>
    </source>
</evidence>
<feature type="signal peptide" evidence="9">
    <location>
        <begin position="1"/>
        <end position="50"/>
    </location>
</feature>
<dbReference type="SUPFAM" id="SSF109998">
    <property type="entry name" value="Triger factor/SurA peptide-binding domain-like"/>
    <property type="match status" value="1"/>
</dbReference>
<dbReference type="GO" id="GO:0003755">
    <property type="term" value="F:peptidyl-prolyl cis-trans isomerase activity"/>
    <property type="evidence" value="ECO:0007669"/>
    <property type="project" value="UniProtKB-KW"/>
</dbReference>
<evidence type="ECO:0000313" key="11">
    <source>
        <dbReference type="EMBL" id="RDE08843.1"/>
    </source>
</evidence>
<dbReference type="EMBL" id="QQNH01000011">
    <property type="protein sequence ID" value="RDE08843.1"/>
    <property type="molecule type" value="Genomic_DNA"/>
</dbReference>
<dbReference type="Gene3D" id="3.10.50.40">
    <property type="match status" value="1"/>
</dbReference>
<evidence type="ECO:0000259" key="10">
    <source>
        <dbReference type="PROSITE" id="PS50198"/>
    </source>
</evidence>
<dbReference type="PROSITE" id="PS50198">
    <property type="entry name" value="PPIC_PPIASE_2"/>
    <property type="match status" value="1"/>
</dbReference>
<dbReference type="Proteomes" id="UP000253759">
    <property type="component" value="Unassembled WGS sequence"/>
</dbReference>
<gene>
    <name evidence="11" type="ORF">DVH29_09590</name>
</gene>
<evidence type="ECO:0000256" key="9">
    <source>
        <dbReference type="SAM" id="SignalP"/>
    </source>
</evidence>
<keyword evidence="5 8" id="KW-0697">Rotamase</keyword>
<evidence type="ECO:0000256" key="1">
    <source>
        <dbReference type="ARBA" id="ARBA00000971"/>
    </source>
</evidence>
<feature type="domain" description="PpiC" evidence="10">
    <location>
        <begin position="176"/>
        <end position="265"/>
    </location>
</feature>
<dbReference type="InterPro" id="IPR050245">
    <property type="entry name" value="PrsA_foldase"/>
</dbReference>
<evidence type="ECO:0000256" key="7">
    <source>
        <dbReference type="ARBA" id="ARBA00031484"/>
    </source>
</evidence>
<evidence type="ECO:0000256" key="8">
    <source>
        <dbReference type="PROSITE-ProRule" id="PRU00278"/>
    </source>
</evidence>
<keyword evidence="8 11" id="KW-0413">Isomerase</keyword>
<reference evidence="12" key="1">
    <citation type="submission" date="2018-07" db="EMBL/GenBank/DDBJ databases">
        <authorList>
            <person name="Liu B.-T."/>
            <person name="Du Z."/>
        </authorList>
    </citation>
    <scope>NUCLEOTIDE SEQUENCE [LARGE SCALE GENOMIC DNA]</scope>
    <source>
        <strain evidence="12">XYN52</strain>
    </source>
</reference>
<dbReference type="Pfam" id="PF13616">
    <property type="entry name" value="Rotamase_3"/>
    <property type="match status" value="1"/>
</dbReference>
<evidence type="ECO:0000313" key="12">
    <source>
        <dbReference type="Proteomes" id="UP000253759"/>
    </source>
</evidence>
<dbReference type="EC" id="5.2.1.8" evidence="3"/>
<name>A0A369W3C3_9HYPH</name>
<protein>
    <recommendedName>
        <fullName evidence="4">Parvulin-like PPIase</fullName>
        <ecNumber evidence="3">5.2.1.8</ecNumber>
    </recommendedName>
    <alternativeName>
        <fullName evidence="6">Peptidyl-prolyl cis-trans isomerase plp</fullName>
    </alternativeName>
    <alternativeName>
        <fullName evidence="7">Rotamase plp</fullName>
    </alternativeName>
</protein>
<sequence>MGSGRGDPIAQPRRDLVMSFKIAAPAVEFLRAALLPAVLAVSLAATPALAQAPEAPAASEAPAALDPATVIATVGASEITEGDLVLAAEELAAELQSVPADQRRAFLLTVLIDMKLMAGAAREDGLAESADFQKRLAYLEDQALRREFFNQIVETRVTDEAIEAAYDELAAEYVAEPEVRARHILVESEEEASRIRAEIEDGKSFEDAAAEYGTDGTRATGGDLGYFSSGMMVPEFEEAAFALEVGALSQPVQSQFGWHLIKLEDRRMSAAPPLEQVRQQVAQQVLYESYEAAIDEIRADIEISIEDADLAAAVEAQGGI</sequence>